<dbReference type="FunFam" id="3.30.1490.20:FF:000007">
    <property type="entry name" value="D-alanine--D-alanine ligase"/>
    <property type="match status" value="1"/>
</dbReference>
<dbReference type="InterPro" id="IPR000291">
    <property type="entry name" value="D-Ala_lig_Van_CS"/>
</dbReference>
<feature type="active site" evidence="23">
    <location>
        <position position="338"/>
    </location>
</feature>
<comment type="pathway">
    <text evidence="4 22">Cell wall biogenesis; peptidoglycan biosynthesis.</text>
</comment>
<dbReference type="GO" id="GO:0008716">
    <property type="term" value="F:D-alanine-D-alanine ligase activity"/>
    <property type="evidence" value="ECO:0007669"/>
    <property type="project" value="UniProtKB-UniRule"/>
</dbReference>
<keyword evidence="15 24" id="KW-0464">Manganese</keyword>
<dbReference type="HAMAP" id="MF_00047">
    <property type="entry name" value="Dala_Dala_lig"/>
    <property type="match status" value="1"/>
</dbReference>
<evidence type="ECO:0000256" key="16">
    <source>
        <dbReference type="ARBA" id="ARBA00023316"/>
    </source>
</evidence>
<evidence type="ECO:0000256" key="21">
    <source>
        <dbReference type="ARBA" id="ARBA00077154"/>
    </source>
</evidence>
<keyword evidence="11 25" id="KW-0067">ATP-binding</keyword>
<feature type="active site" evidence="23">
    <location>
        <position position="14"/>
    </location>
</feature>
<gene>
    <name evidence="22" type="primary">ddl</name>
    <name evidence="27" type="ORF">SAMN02745751_01453</name>
</gene>
<protein>
    <recommendedName>
        <fullName evidence="19 22">D-alanine--D-alanine ligase</fullName>
        <ecNumber evidence="6 22">6.3.2.4</ecNumber>
    </recommendedName>
    <alternativeName>
        <fullName evidence="21 22">D-Ala-D-Ala ligase</fullName>
    </alternativeName>
    <alternativeName>
        <fullName evidence="20 22">D-alanylalanine synthetase</fullName>
    </alternativeName>
</protein>
<dbReference type="OrthoDB" id="9813261at2"/>
<dbReference type="Gene3D" id="3.40.50.20">
    <property type="match status" value="1"/>
</dbReference>
<feature type="binding site" evidence="24">
    <location>
        <position position="331"/>
    </location>
    <ligand>
        <name>Mg(2+)</name>
        <dbReference type="ChEBI" id="CHEBI:18420"/>
        <label>2</label>
    </ligand>
</feature>
<keyword evidence="28" id="KW-1185">Reference proteome</keyword>
<evidence type="ECO:0000256" key="10">
    <source>
        <dbReference type="ARBA" id="ARBA00022741"/>
    </source>
</evidence>
<evidence type="ECO:0000256" key="12">
    <source>
        <dbReference type="ARBA" id="ARBA00022842"/>
    </source>
</evidence>
<feature type="binding site" evidence="24">
    <location>
        <position position="317"/>
    </location>
    <ligand>
        <name>Mg(2+)</name>
        <dbReference type="ChEBI" id="CHEBI:18420"/>
        <label>1</label>
    </ligand>
</feature>
<sequence>MKKVGIIIGGRTVEHEVSIITGLQIYDNIDRTKYQPYVIYIDKKGKWNIGDSLGDINTYKNKSFDGITEVIPWQNFDKKNTLTLHPNPDLKQGLFAKKREKLEVEVVIPAVHGTSVEDGALQGILESCEVPYCFTGVKASALGMDKVSMKKIFHAENLPMVDHIWFYRSQYRKDQEQYLEKAESIGYPLIVKPANLGSSVGISKATNREELMESIEVALSYDKKILVEQCIENLREINCAVIGYEDDVEASLCEEPIGWEEFLKYEDKYMSGKKGKGSGEDKRIIPADIPDEVSQRIRELAKKAFMAIDASGTSRVDFLYDNKNIYVNEINTIPGSISFYLWEPSGLPFKELITRLIEIAETRHNDEAENIVSYDIDLLNNMAKGAKN</sequence>
<evidence type="ECO:0000313" key="28">
    <source>
        <dbReference type="Proteomes" id="UP000184052"/>
    </source>
</evidence>
<comment type="similarity">
    <text evidence="5 22">Belongs to the D-alanine--D-alanine ligase family.</text>
</comment>
<evidence type="ECO:0000256" key="4">
    <source>
        <dbReference type="ARBA" id="ARBA00004752"/>
    </source>
</evidence>
<keyword evidence="7 22" id="KW-0963">Cytoplasm</keyword>
<dbReference type="InterPro" id="IPR011095">
    <property type="entry name" value="Dala_Dala_lig_C"/>
</dbReference>
<dbReference type="PANTHER" id="PTHR23132">
    <property type="entry name" value="D-ALANINE--D-ALANINE LIGASE"/>
    <property type="match status" value="1"/>
</dbReference>
<evidence type="ECO:0000259" key="26">
    <source>
        <dbReference type="PROSITE" id="PS50975"/>
    </source>
</evidence>
<feature type="binding site" evidence="24">
    <location>
        <position position="329"/>
    </location>
    <ligand>
        <name>Mg(2+)</name>
        <dbReference type="ChEBI" id="CHEBI:18420"/>
        <label>2</label>
    </ligand>
</feature>
<reference evidence="27 28" key="1">
    <citation type="submission" date="2016-11" db="EMBL/GenBank/DDBJ databases">
        <authorList>
            <person name="Jaros S."/>
            <person name="Januszkiewicz K."/>
            <person name="Wedrychowicz H."/>
        </authorList>
    </citation>
    <scope>NUCLEOTIDE SEQUENCE [LARGE SCALE GENOMIC DNA]</scope>
    <source>
        <strain evidence="27 28">DSM 17477</strain>
    </source>
</reference>
<dbReference type="AlphaFoldDB" id="A0A1M6FDQ5"/>
<dbReference type="Pfam" id="PF07478">
    <property type="entry name" value="Dala_Dala_lig_C"/>
    <property type="match status" value="1"/>
</dbReference>
<dbReference type="InterPro" id="IPR016185">
    <property type="entry name" value="PreATP-grasp_dom_sf"/>
</dbReference>
<evidence type="ECO:0000256" key="25">
    <source>
        <dbReference type="PROSITE-ProRule" id="PRU00409"/>
    </source>
</evidence>
<comment type="cofactor">
    <cofactor evidence="1">
        <name>Mn(2+)</name>
        <dbReference type="ChEBI" id="CHEBI:29035"/>
    </cofactor>
</comment>
<evidence type="ECO:0000256" key="9">
    <source>
        <dbReference type="ARBA" id="ARBA00022723"/>
    </source>
</evidence>
<evidence type="ECO:0000256" key="22">
    <source>
        <dbReference type="HAMAP-Rule" id="MF_00047"/>
    </source>
</evidence>
<organism evidence="27 28">
    <name type="scientific">Dethiosulfatibacter aminovorans DSM 17477</name>
    <dbReference type="NCBI Taxonomy" id="1121476"/>
    <lineage>
        <taxon>Bacteria</taxon>
        <taxon>Bacillati</taxon>
        <taxon>Bacillota</taxon>
        <taxon>Tissierellia</taxon>
        <taxon>Dethiosulfatibacter</taxon>
    </lineage>
</organism>
<dbReference type="SUPFAM" id="SSF56059">
    <property type="entry name" value="Glutathione synthetase ATP-binding domain-like"/>
    <property type="match status" value="1"/>
</dbReference>
<keyword evidence="12 24" id="KW-0460">Magnesium</keyword>
<keyword evidence="14 22" id="KW-0573">Peptidoglycan synthesis</keyword>
<dbReference type="Gene3D" id="3.30.470.20">
    <property type="entry name" value="ATP-grasp fold, B domain"/>
    <property type="match status" value="1"/>
</dbReference>
<evidence type="ECO:0000256" key="2">
    <source>
        <dbReference type="ARBA" id="ARBA00003921"/>
    </source>
</evidence>
<evidence type="ECO:0000256" key="15">
    <source>
        <dbReference type="ARBA" id="ARBA00023211"/>
    </source>
</evidence>
<dbReference type="InterPro" id="IPR011127">
    <property type="entry name" value="Dala_Dala_lig_N"/>
</dbReference>
<evidence type="ECO:0000313" key="27">
    <source>
        <dbReference type="EMBL" id="SHI95874.1"/>
    </source>
</evidence>
<evidence type="ECO:0000256" key="24">
    <source>
        <dbReference type="PIRSR" id="PIRSR039102-3"/>
    </source>
</evidence>
<dbReference type="EC" id="6.3.2.4" evidence="6 22"/>
<dbReference type="NCBIfam" id="NF002528">
    <property type="entry name" value="PRK01966.1-4"/>
    <property type="match status" value="1"/>
</dbReference>
<evidence type="ECO:0000256" key="19">
    <source>
        <dbReference type="ARBA" id="ARBA00068427"/>
    </source>
</evidence>
<keyword evidence="16 22" id="KW-0961">Cell wall biogenesis/degradation</keyword>
<evidence type="ECO:0000256" key="1">
    <source>
        <dbReference type="ARBA" id="ARBA00001936"/>
    </source>
</evidence>
<keyword evidence="10 25" id="KW-0547">Nucleotide-binding</keyword>
<dbReference type="GO" id="GO:0005524">
    <property type="term" value="F:ATP binding"/>
    <property type="evidence" value="ECO:0007669"/>
    <property type="project" value="UniProtKB-UniRule"/>
</dbReference>
<evidence type="ECO:0000256" key="5">
    <source>
        <dbReference type="ARBA" id="ARBA00010871"/>
    </source>
</evidence>
<comment type="cofactor">
    <cofactor evidence="24">
        <name>Mg(2+)</name>
        <dbReference type="ChEBI" id="CHEBI:18420"/>
    </cofactor>
    <cofactor evidence="24">
        <name>Mn(2+)</name>
        <dbReference type="ChEBI" id="CHEBI:29035"/>
    </cofactor>
    <text evidence="24">Binds 2 magnesium or manganese ions per subunit.</text>
</comment>
<evidence type="ECO:0000256" key="3">
    <source>
        <dbReference type="ARBA" id="ARBA00004496"/>
    </source>
</evidence>
<dbReference type="GO" id="GO:0005829">
    <property type="term" value="C:cytosol"/>
    <property type="evidence" value="ECO:0007669"/>
    <property type="project" value="TreeGrafter"/>
</dbReference>
<dbReference type="NCBIfam" id="TIGR01205">
    <property type="entry name" value="D_ala_D_alaTIGR"/>
    <property type="match status" value="1"/>
</dbReference>
<dbReference type="InterPro" id="IPR011761">
    <property type="entry name" value="ATP-grasp"/>
</dbReference>
<dbReference type="InterPro" id="IPR005905">
    <property type="entry name" value="D_ala_D_ala"/>
</dbReference>
<proteinExistence type="inferred from homology"/>
<evidence type="ECO:0000256" key="20">
    <source>
        <dbReference type="ARBA" id="ARBA00076288"/>
    </source>
</evidence>
<dbReference type="PIRSF" id="PIRSF039102">
    <property type="entry name" value="Ddl/VanB"/>
    <property type="match status" value="1"/>
</dbReference>
<dbReference type="GO" id="GO:0008360">
    <property type="term" value="P:regulation of cell shape"/>
    <property type="evidence" value="ECO:0007669"/>
    <property type="project" value="UniProtKB-KW"/>
</dbReference>
<keyword evidence="8 22" id="KW-0436">Ligase</keyword>
<dbReference type="PANTHER" id="PTHR23132:SF25">
    <property type="entry name" value="D-ALANINE--D-ALANINE LIGASE A"/>
    <property type="match status" value="1"/>
</dbReference>
<dbReference type="SUPFAM" id="SSF52440">
    <property type="entry name" value="PreATP-grasp domain"/>
    <property type="match status" value="1"/>
</dbReference>
<evidence type="ECO:0000256" key="17">
    <source>
        <dbReference type="ARBA" id="ARBA00047614"/>
    </source>
</evidence>
<dbReference type="EMBL" id="FQZL01000008">
    <property type="protein sequence ID" value="SHI95874.1"/>
    <property type="molecule type" value="Genomic_DNA"/>
</dbReference>
<dbReference type="GO" id="GO:0046872">
    <property type="term" value="F:metal ion binding"/>
    <property type="evidence" value="ECO:0007669"/>
    <property type="project" value="UniProtKB-KW"/>
</dbReference>
<evidence type="ECO:0000256" key="7">
    <source>
        <dbReference type="ARBA" id="ARBA00022490"/>
    </source>
</evidence>
<evidence type="ECO:0000256" key="8">
    <source>
        <dbReference type="ARBA" id="ARBA00022598"/>
    </source>
</evidence>
<evidence type="ECO:0000256" key="6">
    <source>
        <dbReference type="ARBA" id="ARBA00012216"/>
    </source>
</evidence>
<dbReference type="PROSITE" id="PS50975">
    <property type="entry name" value="ATP_GRASP"/>
    <property type="match status" value="1"/>
</dbReference>
<keyword evidence="9 24" id="KW-0479">Metal-binding</keyword>
<dbReference type="GO" id="GO:0071555">
    <property type="term" value="P:cell wall organization"/>
    <property type="evidence" value="ECO:0007669"/>
    <property type="project" value="UniProtKB-KW"/>
</dbReference>
<comment type="pathway">
    <text evidence="18">Glycan biosynthesis.</text>
</comment>
<dbReference type="GO" id="GO:0009252">
    <property type="term" value="P:peptidoglycan biosynthetic process"/>
    <property type="evidence" value="ECO:0007669"/>
    <property type="project" value="UniProtKB-UniRule"/>
</dbReference>
<evidence type="ECO:0000256" key="23">
    <source>
        <dbReference type="PIRSR" id="PIRSR039102-1"/>
    </source>
</evidence>
<feature type="domain" description="ATP-grasp" evidence="26">
    <location>
        <begin position="150"/>
        <end position="358"/>
    </location>
</feature>
<dbReference type="Pfam" id="PF01820">
    <property type="entry name" value="Dala_Dala_lig_N"/>
    <property type="match status" value="1"/>
</dbReference>
<dbReference type="STRING" id="1121476.SAMN02745751_01453"/>
<keyword evidence="13 22" id="KW-0133">Cell shape</keyword>
<evidence type="ECO:0000256" key="14">
    <source>
        <dbReference type="ARBA" id="ARBA00022984"/>
    </source>
</evidence>
<comment type="function">
    <text evidence="2 22">Cell wall formation.</text>
</comment>
<feature type="active site" evidence="23">
    <location>
        <position position="198"/>
    </location>
</feature>
<dbReference type="Gene3D" id="3.30.1490.20">
    <property type="entry name" value="ATP-grasp fold, A domain"/>
    <property type="match status" value="1"/>
</dbReference>
<evidence type="ECO:0000256" key="11">
    <source>
        <dbReference type="ARBA" id="ARBA00022840"/>
    </source>
</evidence>
<dbReference type="PROSITE" id="PS00844">
    <property type="entry name" value="DALA_DALA_LIGASE_2"/>
    <property type="match status" value="1"/>
</dbReference>
<dbReference type="RefSeq" id="WP_073048917.1">
    <property type="nucleotide sequence ID" value="NZ_FQZL01000008.1"/>
</dbReference>
<comment type="subcellular location">
    <subcellularLocation>
        <location evidence="3 22">Cytoplasm</location>
    </subcellularLocation>
</comment>
<dbReference type="UniPathway" id="UPA00219"/>
<feature type="binding site" evidence="24">
    <location>
        <position position="329"/>
    </location>
    <ligand>
        <name>Mg(2+)</name>
        <dbReference type="ChEBI" id="CHEBI:18420"/>
        <label>1</label>
    </ligand>
</feature>
<comment type="catalytic activity">
    <reaction evidence="17 22">
        <text>2 D-alanine + ATP = D-alanyl-D-alanine + ADP + phosphate + H(+)</text>
        <dbReference type="Rhea" id="RHEA:11224"/>
        <dbReference type="ChEBI" id="CHEBI:15378"/>
        <dbReference type="ChEBI" id="CHEBI:30616"/>
        <dbReference type="ChEBI" id="CHEBI:43474"/>
        <dbReference type="ChEBI" id="CHEBI:57416"/>
        <dbReference type="ChEBI" id="CHEBI:57822"/>
        <dbReference type="ChEBI" id="CHEBI:456216"/>
        <dbReference type="EC" id="6.3.2.4"/>
    </reaction>
</comment>
<accession>A0A1M6FDQ5</accession>
<evidence type="ECO:0000256" key="13">
    <source>
        <dbReference type="ARBA" id="ARBA00022960"/>
    </source>
</evidence>
<name>A0A1M6FDQ5_9FIRM</name>
<evidence type="ECO:0000256" key="18">
    <source>
        <dbReference type="ARBA" id="ARBA00060592"/>
    </source>
</evidence>
<dbReference type="Proteomes" id="UP000184052">
    <property type="component" value="Unassembled WGS sequence"/>
</dbReference>
<dbReference type="InterPro" id="IPR013815">
    <property type="entry name" value="ATP_grasp_subdomain_1"/>
</dbReference>